<proteinExistence type="predicted"/>
<accession>A0A0J0XCI1</accession>
<gene>
    <name evidence="1" type="ORF">CC85DRAFT_14592</name>
</gene>
<protein>
    <submittedName>
        <fullName evidence="1">Uncharacterized protein</fullName>
    </submittedName>
</protein>
<keyword evidence="2" id="KW-1185">Reference proteome</keyword>
<name>A0A0J0XCI1_9TREE</name>
<dbReference type="EMBL" id="KQ087283">
    <property type="protein sequence ID" value="KLT38788.1"/>
    <property type="molecule type" value="Genomic_DNA"/>
</dbReference>
<sequence length="81" mass="9229">MGCALIGGCSGAYTTQRVLSQSHPRASVDIANRWRGETRSMYQQDLRRREWLHHPACTRLCLIALFHLGIAAVHFKSRHRA</sequence>
<dbReference type="GeneID" id="28980156"/>
<organism evidence="1 2">
    <name type="scientific">Cutaneotrichosporon oleaginosum</name>
    <dbReference type="NCBI Taxonomy" id="879819"/>
    <lineage>
        <taxon>Eukaryota</taxon>
        <taxon>Fungi</taxon>
        <taxon>Dikarya</taxon>
        <taxon>Basidiomycota</taxon>
        <taxon>Agaricomycotina</taxon>
        <taxon>Tremellomycetes</taxon>
        <taxon>Trichosporonales</taxon>
        <taxon>Trichosporonaceae</taxon>
        <taxon>Cutaneotrichosporon</taxon>
    </lineage>
</organism>
<evidence type="ECO:0000313" key="2">
    <source>
        <dbReference type="Proteomes" id="UP000053611"/>
    </source>
</evidence>
<dbReference type="AlphaFoldDB" id="A0A0J0XCI1"/>
<dbReference type="RefSeq" id="XP_018275279.1">
    <property type="nucleotide sequence ID" value="XM_018419553.1"/>
</dbReference>
<dbReference type="Proteomes" id="UP000053611">
    <property type="component" value="Unassembled WGS sequence"/>
</dbReference>
<evidence type="ECO:0000313" key="1">
    <source>
        <dbReference type="EMBL" id="KLT38788.1"/>
    </source>
</evidence>
<reference evidence="1 2" key="1">
    <citation type="submission" date="2015-03" db="EMBL/GenBank/DDBJ databases">
        <title>Genomics and transcriptomics of the oil-accumulating basidiomycete yeast T. oleaginosus allow insights into substrate utilization and the diverse evolutionary trajectories of mating systems in fungi.</title>
        <authorList>
            <consortium name="DOE Joint Genome Institute"/>
            <person name="Kourist R."/>
            <person name="Kracht O."/>
            <person name="Bracharz F."/>
            <person name="Lipzen A."/>
            <person name="Nolan M."/>
            <person name="Ohm R."/>
            <person name="Grigoriev I."/>
            <person name="Sun S."/>
            <person name="Heitman J."/>
            <person name="Bruck T."/>
            <person name="Nowrousian M."/>
        </authorList>
    </citation>
    <scope>NUCLEOTIDE SEQUENCE [LARGE SCALE GENOMIC DNA]</scope>
    <source>
        <strain evidence="1 2">IBC0246</strain>
    </source>
</reference>